<accession>A0A7Y4KS52</accession>
<protein>
    <recommendedName>
        <fullName evidence="3">DUF4279 domain-containing protein</fullName>
    </recommendedName>
</protein>
<keyword evidence="2" id="KW-1185">Reference proteome</keyword>
<name>A0A7Y4KS52_9BACT</name>
<evidence type="ECO:0008006" key="3">
    <source>
        <dbReference type="Google" id="ProtNLM"/>
    </source>
</evidence>
<evidence type="ECO:0000313" key="1">
    <source>
        <dbReference type="EMBL" id="NOK37954.1"/>
    </source>
</evidence>
<sequence>MNSSETRFLNVDFDLRGTPGVRDLVRVLEPSRVVLRLTGTEATLEQRDPPRTQDKGLRWIAQLVEDLPADARKHWDACDVRTTNVGIQAGDKPHEALFPVPINTVTALLGIKAELLFTICANARD</sequence>
<evidence type="ECO:0000313" key="2">
    <source>
        <dbReference type="Proteomes" id="UP000563426"/>
    </source>
</evidence>
<reference evidence="1 2" key="1">
    <citation type="submission" date="2020-05" db="EMBL/GenBank/DDBJ databases">
        <authorList>
            <person name="Whitworth D."/>
        </authorList>
    </citation>
    <scope>NUCLEOTIDE SEQUENCE [LARGE SCALE GENOMIC DNA]</scope>
    <source>
        <strain evidence="1 2">AB043B</strain>
    </source>
</reference>
<organism evidence="1 2">
    <name type="scientific">Corallococcus exercitus</name>
    <dbReference type="NCBI Taxonomy" id="2316736"/>
    <lineage>
        <taxon>Bacteria</taxon>
        <taxon>Pseudomonadati</taxon>
        <taxon>Myxococcota</taxon>
        <taxon>Myxococcia</taxon>
        <taxon>Myxococcales</taxon>
        <taxon>Cystobacterineae</taxon>
        <taxon>Myxococcaceae</taxon>
        <taxon>Corallococcus</taxon>
    </lineage>
</organism>
<dbReference type="RefSeq" id="WP_171437750.1">
    <property type="nucleotide sequence ID" value="NZ_JABFJV010000270.1"/>
</dbReference>
<proteinExistence type="predicted"/>
<dbReference type="Proteomes" id="UP000563426">
    <property type="component" value="Unassembled WGS sequence"/>
</dbReference>
<gene>
    <name evidence="1" type="ORF">HMI49_32610</name>
</gene>
<comment type="caution">
    <text evidence="1">The sequence shown here is derived from an EMBL/GenBank/DDBJ whole genome shotgun (WGS) entry which is preliminary data.</text>
</comment>
<dbReference type="EMBL" id="JABFJV010000270">
    <property type="protein sequence ID" value="NOK37954.1"/>
    <property type="molecule type" value="Genomic_DNA"/>
</dbReference>
<dbReference type="AlphaFoldDB" id="A0A7Y4KS52"/>